<organism evidence="6 7">
    <name type="scientific">Janthinobacterium kumbetense</name>
    <dbReference type="NCBI Taxonomy" id="2950280"/>
    <lineage>
        <taxon>Bacteria</taxon>
        <taxon>Pseudomonadati</taxon>
        <taxon>Pseudomonadota</taxon>
        <taxon>Betaproteobacteria</taxon>
        <taxon>Burkholderiales</taxon>
        <taxon>Oxalobacteraceae</taxon>
        <taxon>Janthinobacterium</taxon>
    </lineage>
</organism>
<gene>
    <name evidence="6" type="ORF">NCG91_04720</name>
</gene>
<evidence type="ECO:0000313" key="6">
    <source>
        <dbReference type="EMBL" id="MCM2564893.1"/>
    </source>
</evidence>
<dbReference type="PROSITE" id="PS50931">
    <property type="entry name" value="HTH_LYSR"/>
    <property type="match status" value="1"/>
</dbReference>
<dbReference type="CDD" id="cd08414">
    <property type="entry name" value="PBP2_LTTR_aromatics_like"/>
    <property type="match status" value="1"/>
</dbReference>
<proteinExistence type="inferred from homology"/>
<keyword evidence="4" id="KW-0804">Transcription</keyword>
<comment type="similarity">
    <text evidence="1">Belongs to the LysR transcriptional regulatory family.</text>
</comment>
<sequence length="298" mass="31664">MVNTDKDMELRHFRCVLAVAHSLHFARAAAELGISPPALTKQVQETESLLGTRLFQRSKRAVALTAAGELFVIEAARALAQLAQAQEVARRAGRGELGRLEIGYVASAAYSGVLQDQFARFRASHPGIHIGAREYAMDALPGLLDQGRVDLAFVRPPLHLPDGLDSVVLLRDRFVLAVQADSPLARLGVAGPAALAQQAFIVPEQELGTLEASRRGGFAAQVVSRPGSLVAVLTEVSLGVGCAIVPHSVMASVQLPGVVFRELEGPQISSEIAVAFRRHEQAPAARAFIAQLRAAALA</sequence>
<comment type="caution">
    <text evidence="6">The sequence shown here is derived from an EMBL/GenBank/DDBJ whole genome shotgun (WGS) entry which is preliminary data.</text>
</comment>
<evidence type="ECO:0000256" key="1">
    <source>
        <dbReference type="ARBA" id="ARBA00009437"/>
    </source>
</evidence>
<dbReference type="PANTHER" id="PTHR30346">
    <property type="entry name" value="TRANSCRIPTIONAL DUAL REGULATOR HCAR-RELATED"/>
    <property type="match status" value="1"/>
</dbReference>
<dbReference type="SUPFAM" id="SSF46785">
    <property type="entry name" value="Winged helix' DNA-binding domain"/>
    <property type="match status" value="1"/>
</dbReference>
<dbReference type="InterPro" id="IPR036390">
    <property type="entry name" value="WH_DNA-bd_sf"/>
</dbReference>
<dbReference type="Pfam" id="PF03466">
    <property type="entry name" value="LysR_substrate"/>
    <property type="match status" value="1"/>
</dbReference>
<dbReference type="InterPro" id="IPR005119">
    <property type="entry name" value="LysR_subst-bd"/>
</dbReference>
<dbReference type="InterPro" id="IPR036388">
    <property type="entry name" value="WH-like_DNA-bd_sf"/>
</dbReference>
<evidence type="ECO:0000259" key="5">
    <source>
        <dbReference type="PROSITE" id="PS50931"/>
    </source>
</evidence>
<accession>A0ABT0WLG5</accession>
<dbReference type="SUPFAM" id="SSF53850">
    <property type="entry name" value="Periplasmic binding protein-like II"/>
    <property type="match status" value="1"/>
</dbReference>
<dbReference type="PANTHER" id="PTHR30346:SF30">
    <property type="entry name" value="SMALL NEUTRAL PROTEASE REGULATORY PROTEIN"/>
    <property type="match status" value="1"/>
</dbReference>
<dbReference type="Pfam" id="PF00126">
    <property type="entry name" value="HTH_1"/>
    <property type="match status" value="1"/>
</dbReference>
<dbReference type="EMBL" id="JAMQGR010000001">
    <property type="protein sequence ID" value="MCM2564893.1"/>
    <property type="molecule type" value="Genomic_DNA"/>
</dbReference>
<keyword evidence="2" id="KW-0805">Transcription regulation</keyword>
<evidence type="ECO:0000256" key="4">
    <source>
        <dbReference type="ARBA" id="ARBA00023163"/>
    </source>
</evidence>
<evidence type="ECO:0000313" key="7">
    <source>
        <dbReference type="Proteomes" id="UP001202243"/>
    </source>
</evidence>
<dbReference type="InterPro" id="IPR000847">
    <property type="entry name" value="LysR_HTH_N"/>
</dbReference>
<protein>
    <submittedName>
        <fullName evidence="6">LysR family transcriptional regulator</fullName>
    </submittedName>
</protein>
<evidence type="ECO:0000256" key="2">
    <source>
        <dbReference type="ARBA" id="ARBA00023015"/>
    </source>
</evidence>
<dbReference type="Proteomes" id="UP001202243">
    <property type="component" value="Unassembled WGS sequence"/>
</dbReference>
<keyword evidence="7" id="KW-1185">Reference proteome</keyword>
<name>A0ABT0WLG5_9BURK</name>
<dbReference type="Gene3D" id="1.10.10.10">
    <property type="entry name" value="Winged helix-like DNA-binding domain superfamily/Winged helix DNA-binding domain"/>
    <property type="match status" value="1"/>
</dbReference>
<dbReference type="RefSeq" id="WP_251348787.1">
    <property type="nucleotide sequence ID" value="NZ_JAMQGR010000001.1"/>
</dbReference>
<evidence type="ECO:0000256" key="3">
    <source>
        <dbReference type="ARBA" id="ARBA00023125"/>
    </source>
</evidence>
<dbReference type="Gene3D" id="3.40.190.10">
    <property type="entry name" value="Periplasmic binding protein-like II"/>
    <property type="match status" value="2"/>
</dbReference>
<reference evidence="6 7" key="1">
    <citation type="submission" date="2022-06" db="EMBL/GenBank/DDBJ databases">
        <title>Janthinobacterium kumbetensis sp. nov., isolated from spring water in Turkey.</title>
        <authorList>
            <person name="Inan Bektas K."/>
            <person name="Belduz A.A."/>
            <person name="Canakci S."/>
            <person name="Nalcaoglu A."/>
            <person name="Ceylan E."/>
            <person name="Kati H."/>
        </authorList>
    </citation>
    <scope>NUCLEOTIDE SEQUENCE [LARGE SCALE GENOMIC DNA]</scope>
    <source>
        <strain evidence="6 7">GK</strain>
    </source>
</reference>
<feature type="domain" description="HTH lysR-type" evidence="5">
    <location>
        <begin position="8"/>
        <end position="65"/>
    </location>
</feature>
<keyword evidence="3" id="KW-0238">DNA-binding</keyword>